<dbReference type="AlphaFoldDB" id="A0A7D9ELM6"/>
<keyword evidence="5" id="KW-1185">Reference proteome</keyword>
<keyword evidence="2" id="KW-0964">Secreted</keyword>
<gene>
    <name evidence="4" type="ORF">PACLA_8A039299</name>
</gene>
<dbReference type="Proteomes" id="UP001152795">
    <property type="component" value="Unassembled WGS sequence"/>
</dbReference>
<organism evidence="4 5">
    <name type="scientific">Paramuricea clavata</name>
    <name type="common">Red gorgonian</name>
    <name type="synonym">Violescent sea-whip</name>
    <dbReference type="NCBI Taxonomy" id="317549"/>
    <lineage>
        <taxon>Eukaryota</taxon>
        <taxon>Metazoa</taxon>
        <taxon>Cnidaria</taxon>
        <taxon>Anthozoa</taxon>
        <taxon>Octocorallia</taxon>
        <taxon>Malacalcyonacea</taxon>
        <taxon>Plexauridae</taxon>
        <taxon>Paramuricea</taxon>
    </lineage>
</organism>
<dbReference type="InterPro" id="IPR019791">
    <property type="entry name" value="Haem_peroxidase_animal"/>
</dbReference>
<accession>A0A7D9ELM6</accession>
<dbReference type="GO" id="GO:0004601">
    <property type="term" value="F:peroxidase activity"/>
    <property type="evidence" value="ECO:0007669"/>
    <property type="project" value="InterPro"/>
</dbReference>
<dbReference type="Gene3D" id="1.10.640.10">
    <property type="entry name" value="Haem peroxidase domain superfamily, animal type"/>
    <property type="match status" value="1"/>
</dbReference>
<dbReference type="OrthoDB" id="823504at2759"/>
<evidence type="ECO:0000256" key="3">
    <source>
        <dbReference type="ARBA" id="ARBA00023180"/>
    </source>
</evidence>
<comment type="subcellular location">
    <subcellularLocation>
        <location evidence="1">Secreted</location>
    </subcellularLocation>
</comment>
<keyword evidence="3" id="KW-0325">Glycoprotein</keyword>
<sequence length="591" mass="66320">MKQIDTGMTSEVWAVNHNDDVFRLKPDRTWENIEGKIKHVTAGESGIWGVDANNDVYHYFHSAKWKHVPGIKLKQIDSGPEGIVVGVTESNEGYYRTGVINSNHVGNKWVKIDGSLSYVSCGVLGCWGSDSRGHVYYIDGISRRNCAAASLVSIDGRMKQIEVGEVGDVYAINSDGNLHVRLEVSAANVFGTEWKLLREASYVTTGWAGQYVLVDGFLYQSSDDEGLLRTSKGNLLPHDTSCRASSCVQTCFIAGDIRVNDQQALTAFHTLFLREHNRIAKQLRTLNRHWDGETIFQETRKIVGGVKQKIVYEDYLPILLGTDALPAYTGHKEDVNPGIFNAFTLAYRLGHSMIRSKFDLLNANFDPIVPAVKLRFLFFNSTTVNSYGVEPILLGLVGNISERVDTHLTKEITEHLFQRGNKHGENLAALNIQRSRDHGLPGYNAYREFCGLSKAATFENTSNEIQDPGNRRILKELYNDDPSLVELWVAGISETPVQGAVVGPTLRCVVGEQFRRGRDGDRFFYEHKGIFTPFQLEEIKKASISRIYCDNVNGIVSIQRNAFRSSVNQRRPTCSEIPGMSLCAWKERFRR</sequence>
<dbReference type="GO" id="GO:0006979">
    <property type="term" value="P:response to oxidative stress"/>
    <property type="evidence" value="ECO:0007669"/>
    <property type="project" value="InterPro"/>
</dbReference>
<evidence type="ECO:0000256" key="1">
    <source>
        <dbReference type="ARBA" id="ARBA00004613"/>
    </source>
</evidence>
<comment type="caution">
    <text evidence="4">The sequence shown here is derived from an EMBL/GenBank/DDBJ whole genome shotgun (WGS) entry which is preliminary data.</text>
</comment>
<protein>
    <submittedName>
        <fullName evidence="4">Partial</fullName>
    </submittedName>
</protein>
<dbReference type="Pfam" id="PF03098">
    <property type="entry name" value="An_peroxidase"/>
    <property type="match status" value="1"/>
</dbReference>
<evidence type="ECO:0000313" key="5">
    <source>
        <dbReference type="Proteomes" id="UP001152795"/>
    </source>
</evidence>
<proteinExistence type="predicted"/>
<dbReference type="PROSITE" id="PS50292">
    <property type="entry name" value="PEROXIDASE_3"/>
    <property type="match status" value="1"/>
</dbReference>
<dbReference type="GO" id="GO:0020037">
    <property type="term" value="F:heme binding"/>
    <property type="evidence" value="ECO:0007669"/>
    <property type="project" value="InterPro"/>
</dbReference>
<dbReference type="SUPFAM" id="SSF48113">
    <property type="entry name" value="Heme-dependent peroxidases"/>
    <property type="match status" value="1"/>
</dbReference>
<dbReference type="PANTHER" id="PTHR11475">
    <property type="entry name" value="OXIDASE/PEROXIDASE"/>
    <property type="match status" value="1"/>
</dbReference>
<dbReference type="PANTHER" id="PTHR11475:SF4">
    <property type="entry name" value="CHORION PEROXIDASE"/>
    <property type="match status" value="1"/>
</dbReference>
<dbReference type="InterPro" id="IPR010255">
    <property type="entry name" value="Haem_peroxidase_sf"/>
</dbReference>
<dbReference type="EMBL" id="CACRXK020006954">
    <property type="protein sequence ID" value="CAB4010910.1"/>
    <property type="molecule type" value="Genomic_DNA"/>
</dbReference>
<dbReference type="InterPro" id="IPR006624">
    <property type="entry name" value="Beta-propeller_rpt_TECPR"/>
</dbReference>
<dbReference type="PRINTS" id="PR00457">
    <property type="entry name" value="ANPEROXIDASE"/>
</dbReference>
<reference evidence="4" key="1">
    <citation type="submission" date="2020-04" db="EMBL/GenBank/DDBJ databases">
        <authorList>
            <person name="Alioto T."/>
            <person name="Alioto T."/>
            <person name="Gomez Garrido J."/>
        </authorList>
    </citation>
    <scope>NUCLEOTIDE SEQUENCE</scope>
    <source>
        <strain evidence="4">A484AB</strain>
    </source>
</reference>
<name>A0A7D9ELM6_PARCT</name>
<evidence type="ECO:0000256" key="2">
    <source>
        <dbReference type="ARBA" id="ARBA00022525"/>
    </source>
</evidence>
<dbReference type="InterPro" id="IPR037120">
    <property type="entry name" value="Haem_peroxidase_sf_animal"/>
</dbReference>
<dbReference type="CDD" id="cd09823">
    <property type="entry name" value="peroxinectin_like"/>
    <property type="match status" value="1"/>
</dbReference>
<dbReference type="Pfam" id="PF19193">
    <property type="entry name" value="Tectonin"/>
    <property type="match status" value="1"/>
</dbReference>
<dbReference type="SMART" id="SM00706">
    <property type="entry name" value="TECPR"/>
    <property type="match status" value="5"/>
</dbReference>
<evidence type="ECO:0000313" key="4">
    <source>
        <dbReference type="EMBL" id="CAB4010910.1"/>
    </source>
</evidence>
<dbReference type="GO" id="GO:0005576">
    <property type="term" value="C:extracellular region"/>
    <property type="evidence" value="ECO:0007669"/>
    <property type="project" value="UniProtKB-SubCell"/>
</dbReference>